<keyword evidence="3" id="KW-1185">Reference proteome</keyword>
<organism evidence="2 3">
    <name type="scientific">Natronincola ferrireducens</name>
    <dbReference type="NCBI Taxonomy" id="393762"/>
    <lineage>
        <taxon>Bacteria</taxon>
        <taxon>Bacillati</taxon>
        <taxon>Bacillota</taxon>
        <taxon>Clostridia</taxon>
        <taxon>Peptostreptococcales</taxon>
        <taxon>Natronincolaceae</taxon>
        <taxon>Natronincola</taxon>
    </lineage>
</organism>
<reference evidence="2" key="1">
    <citation type="submission" date="2016-10" db="EMBL/GenBank/DDBJ databases">
        <authorList>
            <person name="de Groot N.N."/>
        </authorList>
    </citation>
    <scope>NUCLEOTIDE SEQUENCE [LARGE SCALE GENOMIC DNA]</scope>
    <source>
        <strain evidence="2">DSM 18346</strain>
    </source>
</reference>
<dbReference type="EMBL" id="FNFP01000002">
    <property type="protein sequence ID" value="SDK52410.1"/>
    <property type="molecule type" value="Genomic_DNA"/>
</dbReference>
<evidence type="ECO:0000313" key="3">
    <source>
        <dbReference type="Proteomes" id="UP000198718"/>
    </source>
</evidence>
<feature type="transmembrane region" description="Helical" evidence="1">
    <location>
        <begin position="16"/>
        <end position="42"/>
    </location>
</feature>
<dbReference type="RefSeq" id="WP_090552865.1">
    <property type="nucleotide sequence ID" value="NZ_FNFP01000002.1"/>
</dbReference>
<proteinExistence type="predicted"/>
<dbReference type="AlphaFoldDB" id="A0A1G9CL42"/>
<evidence type="ECO:0008006" key="4">
    <source>
        <dbReference type="Google" id="ProtNLM"/>
    </source>
</evidence>
<accession>A0A1G9CL42</accession>
<dbReference type="Proteomes" id="UP000198718">
    <property type="component" value="Unassembled WGS sequence"/>
</dbReference>
<dbReference type="STRING" id="393762.SAMN05660472_01495"/>
<keyword evidence="1" id="KW-0472">Membrane</keyword>
<dbReference type="Pfam" id="PF07963">
    <property type="entry name" value="N_methyl"/>
    <property type="match status" value="1"/>
</dbReference>
<dbReference type="PROSITE" id="PS00409">
    <property type="entry name" value="PROKAR_NTER_METHYL"/>
    <property type="match status" value="1"/>
</dbReference>
<keyword evidence="1" id="KW-1133">Transmembrane helix</keyword>
<gene>
    <name evidence="2" type="ORF">SAMN05660472_01495</name>
</gene>
<evidence type="ECO:0000313" key="2">
    <source>
        <dbReference type="EMBL" id="SDK52410.1"/>
    </source>
</evidence>
<protein>
    <recommendedName>
        <fullName evidence="4">Prepilin-type N-terminal cleavage/methylation domain-containing protein</fullName>
    </recommendedName>
</protein>
<evidence type="ECO:0000256" key="1">
    <source>
        <dbReference type="SAM" id="Phobius"/>
    </source>
</evidence>
<sequence length="138" mass="15077">MNNPKKSESGLTLVEIIVGLALLGIIVVVIGTVYTSSVLLAVRSGGRTKNVSDAATIAESAISGYNQAEIDELIANDFPHSITDYNRVDDKLTVKFGTSIHETEVDVDKIVIKKEETVNDEVVETEIYVYRAYNRTAD</sequence>
<name>A0A1G9CL42_9FIRM</name>
<dbReference type="InterPro" id="IPR012902">
    <property type="entry name" value="N_methyl_site"/>
</dbReference>
<keyword evidence="1" id="KW-0812">Transmembrane</keyword>